<feature type="transmembrane region" description="Helical" evidence="1">
    <location>
        <begin position="130"/>
        <end position="146"/>
    </location>
</feature>
<keyword evidence="1" id="KW-1133">Transmembrane helix</keyword>
<reference evidence="3 4" key="1">
    <citation type="submission" date="2016-10" db="EMBL/GenBank/DDBJ databases">
        <authorList>
            <person name="de Groot N.N."/>
        </authorList>
    </citation>
    <scope>NUCLEOTIDE SEQUENCE [LARGE SCALE GENOMIC DNA]</scope>
    <source>
        <strain evidence="3 4">DSM 19547</strain>
    </source>
</reference>
<feature type="transmembrane region" description="Helical" evidence="1">
    <location>
        <begin position="12"/>
        <end position="32"/>
    </location>
</feature>
<feature type="transmembrane region" description="Helical" evidence="1">
    <location>
        <begin position="152"/>
        <end position="172"/>
    </location>
</feature>
<feature type="transmembrane region" description="Helical" evidence="1">
    <location>
        <begin position="239"/>
        <end position="260"/>
    </location>
</feature>
<dbReference type="Proteomes" id="UP000199356">
    <property type="component" value="Unassembled WGS sequence"/>
</dbReference>
<accession>A0A1I5WJQ0</accession>
<feature type="transmembrane region" description="Helical" evidence="1">
    <location>
        <begin position="73"/>
        <end position="94"/>
    </location>
</feature>
<gene>
    <name evidence="3" type="ORF">SAMN04488047_1484</name>
</gene>
<dbReference type="STRING" id="441119.SAMN04488047_1484"/>
<dbReference type="AlphaFoldDB" id="A0A1I5WJQ0"/>
<feature type="transmembrane region" description="Helical" evidence="1">
    <location>
        <begin position="212"/>
        <end position="232"/>
    </location>
</feature>
<dbReference type="OrthoDB" id="9815809at2"/>
<keyword evidence="4" id="KW-1185">Reference proteome</keyword>
<evidence type="ECO:0000313" key="4">
    <source>
        <dbReference type="Proteomes" id="UP000199356"/>
    </source>
</evidence>
<keyword evidence="1" id="KW-0472">Membrane</keyword>
<dbReference type="Pfam" id="PF00892">
    <property type="entry name" value="EamA"/>
    <property type="match status" value="2"/>
</dbReference>
<feature type="domain" description="EamA" evidence="2">
    <location>
        <begin position="158"/>
        <end position="280"/>
    </location>
</feature>
<dbReference type="GO" id="GO:0016020">
    <property type="term" value="C:membrane"/>
    <property type="evidence" value="ECO:0007669"/>
    <property type="project" value="InterPro"/>
</dbReference>
<dbReference type="InterPro" id="IPR000620">
    <property type="entry name" value="EamA_dom"/>
</dbReference>
<keyword evidence="1" id="KW-0812">Transmembrane</keyword>
<organism evidence="3 4">
    <name type="scientific">Tranquillimonas alkanivorans</name>
    <dbReference type="NCBI Taxonomy" id="441119"/>
    <lineage>
        <taxon>Bacteria</taxon>
        <taxon>Pseudomonadati</taxon>
        <taxon>Pseudomonadota</taxon>
        <taxon>Alphaproteobacteria</taxon>
        <taxon>Rhodobacterales</taxon>
        <taxon>Roseobacteraceae</taxon>
        <taxon>Tranquillimonas</taxon>
    </lineage>
</organism>
<sequence length="292" mass="31134">MSDAAAEPPRNLAGGAWLIADLSLNIWALSIVKAMGLDFPPTQLVFLRALAGFLLMLPWIWRERGAFAGLDDLPLHLLRVALSTVTLTASFFAIARVPFALFTAVNFTRPLILMAMAALFLSERVAPRRWLAGLVALTGVLIAVEPDPSGGFNWGLPALILTVFAGTGAVIVTRRLRATPTIVLMTFYTGGLALLIAPFAAANWQPVAADEWPALVAVGLFAQSAQFCFLQAHKRAEAAFLAVLGYGSLVMSATVGYVVFGEPVTLRFAVGASLIVCAAAWGTIFAPRRRAP</sequence>
<evidence type="ECO:0000259" key="2">
    <source>
        <dbReference type="Pfam" id="PF00892"/>
    </source>
</evidence>
<dbReference type="PANTHER" id="PTHR22911:SF135">
    <property type="entry name" value="BLR4310 PROTEIN"/>
    <property type="match status" value="1"/>
</dbReference>
<feature type="transmembrane region" description="Helical" evidence="1">
    <location>
        <begin position="266"/>
        <end position="286"/>
    </location>
</feature>
<feature type="domain" description="EamA" evidence="2">
    <location>
        <begin position="26"/>
        <end position="143"/>
    </location>
</feature>
<protein>
    <submittedName>
        <fullName evidence="3">EamA-like transporter family protein</fullName>
    </submittedName>
</protein>
<proteinExistence type="predicted"/>
<feature type="transmembrane region" description="Helical" evidence="1">
    <location>
        <begin position="181"/>
        <end position="200"/>
    </location>
</feature>
<evidence type="ECO:0000313" key="3">
    <source>
        <dbReference type="EMBL" id="SFQ19778.1"/>
    </source>
</evidence>
<dbReference type="SUPFAM" id="SSF103481">
    <property type="entry name" value="Multidrug resistance efflux transporter EmrE"/>
    <property type="match status" value="2"/>
</dbReference>
<name>A0A1I5WJQ0_9RHOB</name>
<dbReference type="InterPro" id="IPR037185">
    <property type="entry name" value="EmrE-like"/>
</dbReference>
<dbReference type="EMBL" id="FOXA01000048">
    <property type="protein sequence ID" value="SFQ19778.1"/>
    <property type="molecule type" value="Genomic_DNA"/>
</dbReference>
<evidence type="ECO:0000256" key="1">
    <source>
        <dbReference type="SAM" id="Phobius"/>
    </source>
</evidence>
<feature type="transmembrane region" description="Helical" evidence="1">
    <location>
        <begin position="44"/>
        <end position="61"/>
    </location>
</feature>
<dbReference type="PANTHER" id="PTHR22911">
    <property type="entry name" value="ACYL-MALONYL CONDENSING ENZYME-RELATED"/>
    <property type="match status" value="1"/>
</dbReference>
<dbReference type="RefSeq" id="WP_093425788.1">
    <property type="nucleotide sequence ID" value="NZ_FOXA01000048.1"/>
</dbReference>